<feature type="compositionally biased region" description="Basic and acidic residues" evidence="1">
    <location>
        <begin position="629"/>
        <end position="642"/>
    </location>
</feature>
<feature type="compositionally biased region" description="Polar residues" evidence="1">
    <location>
        <begin position="267"/>
        <end position="286"/>
    </location>
</feature>
<feature type="region of interest" description="Disordered" evidence="1">
    <location>
        <begin position="184"/>
        <end position="287"/>
    </location>
</feature>
<feature type="region of interest" description="Disordered" evidence="1">
    <location>
        <begin position="619"/>
        <end position="645"/>
    </location>
</feature>
<feature type="region of interest" description="Disordered" evidence="1">
    <location>
        <begin position="302"/>
        <end position="326"/>
    </location>
</feature>
<reference evidence="2" key="1">
    <citation type="submission" date="2023-03" db="EMBL/GenBank/DDBJ databases">
        <authorList>
            <person name="Steffen K."/>
            <person name="Cardenas P."/>
        </authorList>
    </citation>
    <scope>NUCLEOTIDE SEQUENCE</scope>
</reference>
<feature type="compositionally biased region" description="Polar residues" evidence="1">
    <location>
        <begin position="36"/>
        <end position="46"/>
    </location>
</feature>
<feature type="compositionally biased region" description="Basic and acidic residues" evidence="1">
    <location>
        <begin position="91"/>
        <end position="107"/>
    </location>
</feature>
<feature type="compositionally biased region" description="Polar residues" evidence="1">
    <location>
        <begin position="113"/>
        <end position="124"/>
    </location>
</feature>
<protein>
    <submittedName>
        <fullName evidence="2">Uncharacterized protein</fullName>
    </submittedName>
</protein>
<feature type="compositionally biased region" description="Polar residues" evidence="1">
    <location>
        <begin position="197"/>
        <end position="229"/>
    </location>
</feature>
<feature type="compositionally biased region" description="Low complexity" evidence="1">
    <location>
        <begin position="302"/>
        <end position="324"/>
    </location>
</feature>
<feature type="region of interest" description="Disordered" evidence="1">
    <location>
        <begin position="535"/>
        <end position="556"/>
    </location>
</feature>
<feature type="compositionally biased region" description="Basic and acidic residues" evidence="1">
    <location>
        <begin position="20"/>
        <end position="33"/>
    </location>
</feature>
<name>A0AA35WU29_GEOBA</name>
<feature type="compositionally biased region" description="Polar residues" evidence="1">
    <location>
        <begin position="157"/>
        <end position="170"/>
    </location>
</feature>
<dbReference type="EMBL" id="CASHTH010002372">
    <property type="protein sequence ID" value="CAI8028991.1"/>
    <property type="molecule type" value="Genomic_DNA"/>
</dbReference>
<feature type="region of interest" description="Disordered" evidence="1">
    <location>
        <begin position="1"/>
        <end position="171"/>
    </location>
</feature>
<gene>
    <name evidence="2" type="ORF">GBAR_LOCUS16491</name>
</gene>
<dbReference type="Proteomes" id="UP001174909">
    <property type="component" value="Unassembled WGS sequence"/>
</dbReference>
<accession>A0AA35WU29</accession>
<feature type="compositionally biased region" description="Low complexity" evidence="1">
    <location>
        <begin position="235"/>
        <end position="256"/>
    </location>
</feature>
<evidence type="ECO:0000313" key="2">
    <source>
        <dbReference type="EMBL" id="CAI8028991.1"/>
    </source>
</evidence>
<comment type="caution">
    <text evidence="2">The sequence shown here is derived from an EMBL/GenBank/DDBJ whole genome shotgun (WGS) entry which is preliminary data.</text>
</comment>
<proteinExistence type="predicted"/>
<feature type="compositionally biased region" description="Polar residues" evidence="1">
    <location>
        <begin position="414"/>
        <end position="426"/>
    </location>
</feature>
<feature type="region of interest" description="Disordered" evidence="1">
    <location>
        <begin position="380"/>
        <end position="426"/>
    </location>
</feature>
<organism evidence="2 3">
    <name type="scientific">Geodia barretti</name>
    <name type="common">Barrett's horny sponge</name>
    <dbReference type="NCBI Taxonomy" id="519541"/>
    <lineage>
        <taxon>Eukaryota</taxon>
        <taxon>Metazoa</taxon>
        <taxon>Porifera</taxon>
        <taxon>Demospongiae</taxon>
        <taxon>Heteroscleromorpha</taxon>
        <taxon>Tetractinellida</taxon>
        <taxon>Astrophorina</taxon>
        <taxon>Geodiidae</taxon>
        <taxon>Geodia</taxon>
    </lineage>
</organism>
<sequence>MCGPKDTAEVAGEDNSTITDDSHYEGAEDDSRVIGDSQSESLSAVTPVQGEEVSDVETVDDVENDNQNKVDSVDGASSPASSIEQENDEQEKDKAGGSEERDNEDKPAVGGTLSATPPQSSLDSGPSIANPGQTPEKAPETPVEDVGEDGASHAESDTQTVEAQSSTGTVNPCAEFAAIFWREMSEAEANPEPTQTPPSTVFPSISTALAETNPSTKPSLTVFGSQVHQTPPAGPETTPTPQVQSSVEPSSSPQGSKAQLQLVPTHAVSSTSNTVGTGAQKPTDTTPAVVVSTAKTTVHVSPSISTSLSPSVSAAPPAPTATAPQLPPGYQPVIQVTPSGPVVTLIHTSQLKLASLQLSQQAAAAALAAVAENKKAGAIIPPSPAGPTGKAVTSKFESPEKRPVLTGGRPETLQRGSGTSPLTSVQRIAVPKPQTFESMQAVRIHPEQRDLPEVAGVGSQTEPTTAGGGGEGASSSQSDTPQSSQLKIPIAAVSSLSSPLLLSRSQVNHEANSEKVSPQQLSAPVAHVPVVQRAGLEERAEGGGRKEAESEGTEGNRVDGVKIAEKLMVQKAEILGSFGTSGREDFQPKHISTIQCHTGSSSTTTGTKSPQVAVIPPLVDLTKVTSDSDNGKKDDKSKESSSEKQPVIRRFWTTSWTPLNVNDLEFIGSDSKGNLYWYDGGRNMFLSPPHPDHRHKPREADMQLVCKSMVQWTTKLK</sequence>
<evidence type="ECO:0000256" key="1">
    <source>
        <dbReference type="SAM" id="MobiDB-lite"/>
    </source>
</evidence>
<feature type="region of interest" description="Disordered" evidence="1">
    <location>
        <begin position="447"/>
        <end position="486"/>
    </location>
</feature>
<evidence type="ECO:0000313" key="3">
    <source>
        <dbReference type="Proteomes" id="UP001174909"/>
    </source>
</evidence>
<feature type="compositionally biased region" description="Low complexity" evidence="1">
    <location>
        <begin position="473"/>
        <end position="485"/>
    </location>
</feature>
<keyword evidence="3" id="KW-1185">Reference proteome</keyword>
<feature type="compositionally biased region" description="Acidic residues" evidence="1">
    <location>
        <begin position="52"/>
        <end position="64"/>
    </location>
</feature>
<dbReference type="AlphaFoldDB" id="A0AA35WU29"/>